<evidence type="ECO:0000256" key="1">
    <source>
        <dbReference type="SAM" id="MobiDB-lite"/>
    </source>
</evidence>
<evidence type="ECO:0000313" key="3">
    <source>
        <dbReference type="Proteomes" id="UP000224854"/>
    </source>
</evidence>
<name>A0A2C5Y4E0_9HYPO</name>
<feature type="region of interest" description="Disordered" evidence="1">
    <location>
        <begin position="1"/>
        <end position="94"/>
    </location>
</feature>
<keyword evidence="3" id="KW-1185">Reference proteome</keyword>
<dbReference type="EMBL" id="NJEU01000044">
    <property type="protein sequence ID" value="PHH82739.1"/>
    <property type="molecule type" value="Genomic_DNA"/>
</dbReference>
<protein>
    <submittedName>
        <fullName evidence="2">Uncharacterized protein</fullName>
    </submittedName>
</protein>
<comment type="caution">
    <text evidence="2">The sequence shown here is derived from an EMBL/GenBank/DDBJ whole genome shotgun (WGS) entry which is preliminary data.</text>
</comment>
<proteinExistence type="predicted"/>
<reference evidence="2 3" key="1">
    <citation type="submission" date="2017-06" db="EMBL/GenBank/DDBJ databases">
        <title>Ant-infecting Ophiocordyceps genomes reveal a high diversity of potential behavioral manipulation genes and a possible major role for enterotoxins.</title>
        <authorList>
            <person name="De Bekker C."/>
            <person name="Evans H.C."/>
            <person name="Brachmann A."/>
            <person name="Hughes D.P."/>
        </authorList>
    </citation>
    <scope>NUCLEOTIDE SEQUENCE [LARGE SCALE GENOMIC DNA]</scope>
    <source>
        <strain evidence="2 3">1348a</strain>
    </source>
</reference>
<sequence>MHVFEVETTTKTAGGDGTDGTGSKAKATRRSMMTRQAKRPKAAAEVIQVPAPQGDPQHQPQPFSEGKRPGRASSASLTGAGAVPDSPLAVPSHSVLHGPSCVLGTPKSISWLAAGRSGAPVITAMPICTRTHSGPQVSAD</sequence>
<dbReference type="AlphaFoldDB" id="A0A2C5Y4E0"/>
<gene>
    <name evidence="2" type="ORF">CDD82_4995</name>
</gene>
<accession>A0A2C5Y4E0</accession>
<dbReference type="Proteomes" id="UP000224854">
    <property type="component" value="Unassembled WGS sequence"/>
</dbReference>
<evidence type="ECO:0000313" key="2">
    <source>
        <dbReference type="EMBL" id="PHH82739.1"/>
    </source>
</evidence>
<organism evidence="2 3">
    <name type="scientific">Ophiocordyceps australis</name>
    <dbReference type="NCBI Taxonomy" id="1399860"/>
    <lineage>
        <taxon>Eukaryota</taxon>
        <taxon>Fungi</taxon>
        <taxon>Dikarya</taxon>
        <taxon>Ascomycota</taxon>
        <taxon>Pezizomycotina</taxon>
        <taxon>Sordariomycetes</taxon>
        <taxon>Hypocreomycetidae</taxon>
        <taxon>Hypocreales</taxon>
        <taxon>Ophiocordycipitaceae</taxon>
        <taxon>Ophiocordyceps</taxon>
    </lineage>
</organism>